<proteinExistence type="predicted"/>
<gene>
    <name evidence="2" type="ORF">D5400_16660</name>
</gene>
<reference evidence="2 3" key="1">
    <citation type="submission" date="2018-09" db="EMBL/GenBank/DDBJ databases">
        <title>Marinorhizobium profundi gen. nov., sp. nov., isolated from a deep-sea sediment sample from the New Britain Trench and proposal of Marinorhizobiaceae fam. nov. in the order Rhizobiales of the class Alphaproteobacteria.</title>
        <authorList>
            <person name="Cao J."/>
        </authorList>
    </citation>
    <scope>NUCLEOTIDE SEQUENCE [LARGE SCALE GENOMIC DNA]</scope>
    <source>
        <strain evidence="2 3">WS11</strain>
    </source>
</reference>
<evidence type="ECO:0000313" key="3">
    <source>
        <dbReference type="Proteomes" id="UP000268192"/>
    </source>
</evidence>
<keyword evidence="3" id="KW-1185">Reference proteome</keyword>
<accession>A0A3Q8XPY3</accession>
<dbReference type="Proteomes" id="UP000268192">
    <property type="component" value="Chromosome"/>
</dbReference>
<evidence type="ECO:0000259" key="1">
    <source>
        <dbReference type="Pfam" id="PF20057"/>
    </source>
</evidence>
<sequence>MGARVGSSVSDQDKLARQTLKLVRFCTGGVAKEKTSKAIVLTAPDGKTSRVASSLLSAALRAGLLVDTKDGLRTSDTGLSFARRALAGAGLDGDVICFQSQPGQIEMDTVTIDGKQAVVARNMAESPLAAIARMKGRDGQAFLSGQQREAGERLSRDFVRGHMQPRISANWEASVASSSGRSANGAADISDSAMAARQRIDRAVQAIGPELSGVVLDVCCFEKGLELVERERQWPARSAKIMLRSGLSALSRHYGFTR</sequence>
<evidence type="ECO:0000313" key="2">
    <source>
        <dbReference type="EMBL" id="AZN72686.1"/>
    </source>
</evidence>
<feature type="domain" description="DUF6456" evidence="1">
    <location>
        <begin position="121"/>
        <end position="255"/>
    </location>
</feature>
<dbReference type="AlphaFoldDB" id="A0A3Q8XPY3"/>
<name>A0A3Q8XPY3_9HYPH</name>
<dbReference type="KEGG" id="abaw:D5400_16660"/>
<dbReference type="Pfam" id="PF20057">
    <property type="entry name" value="DUF6456"/>
    <property type="match status" value="1"/>
</dbReference>
<dbReference type="InterPro" id="IPR045599">
    <property type="entry name" value="DUF6456"/>
</dbReference>
<organism evidence="2 3">
    <name type="scientific">Georhizobium profundi</name>
    <dbReference type="NCBI Taxonomy" id="2341112"/>
    <lineage>
        <taxon>Bacteria</taxon>
        <taxon>Pseudomonadati</taxon>
        <taxon>Pseudomonadota</taxon>
        <taxon>Alphaproteobacteria</taxon>
        <taxon>Hyphomicrobiales</taxon>
        <taxon>Rhizobiaceae</taxon>
        <taxon>Georhizobium</taxon>
    </lineage>
</organism>
<dbReference type="EMBL" id="CP032509">
    <property type="protein sequence ID" value="AZN72686.1"/>
    <property type="molecule type" value="Genomic_DNA"/>
</dbReference>
<protein>
    <recommendedName>
        <fullName evidence="1">DUF6456 domain-containing protein</fullName>
    </recommendedName>
</protein>